<dbReference type="Proteomes" id="UP001165082">
    <property type="component" value="Unassembled WGS sequence"/>
</dbReference>
<evidence type="ECO:0000256" key="1">
    <source>
        <dbReference type="SAM" id="MobiDB-lite"/>
    </source>
</evidence>
<accession>A0A9W7DSZ1</accession>
<evidence type="ECO:0000313" key="3">
    <source>
        <dbReference type="Proteomes" id="UP001165082"/>
    </source>
</evidence>
<feature type="compositionally biased region" description="Low complexity" evidence="1">
    <location>
        <begin position="17"/>
        <end position="30"/>
    </location>
</feature>
<name>A0A9W7DSZ1_9STRA</name>
<dbReference type="OrthoDB" id="37947at2759"/>
<proteinExistence type="predicted"/>
<protein>
    <submittedName>
        <fullName evidence="2">Uncharacterized protein</fullName>
    </submittedName>
</protein>
<comment type="caution">
    <text evidence="2">The sequence shown here is derived from an EMBL/GenBank/DDBJ whole genome shotgun (WGS) entry which is preliminary data.</text>
</comment>
<gene>
    <name evidence="2" type="ORF">TrRE_jg10590</name>
</gene>
<reference evidence="2" key="1">
    <citation type="submission" date="2022-07" db="EMBL/GenBank/DDBJ databases">
        <title>Genome analysis of Parmales, a sister group of diatoms, reveals the evolutionary specialization of diatoms from phago-mixotrophs to photoautotrophs.</title>
        <authorList>
            <person name="Ban H."/>
            <person name="Sato S."/>
            <person name="Yoshikawa S."/>
            <person name="Kazumasa Y."/>
            <person name="Nakamura Y."/>
            <person name="Ichinomiya M."/>
            <person name="Saitoh K."/>
            <person name="Sato N."/>
            <person name="Blanc-Mathieu R."/>
            <person name="Endo H."/>
            <person name="Kuwata A."/>
            <person name="Ogata H."/>
        </authorList>
    </citation>
    <scope>NUCLEOTIDE SEQUENCE</scope>
</reference>
<dbReference type="AlphaFoldDB" id="A0A9W7DSZ1"/>
<sequence>MKLDSRQYLGGCGALQSSPSGDDAPGSPIPSVSPSFLPLAPLGTMRVKYKRDAVAILPCSGDLSSVLYGVTQRAASLYGSGIEGNKGSPRGVTSNSRGSISLNKVLSSKFTLANAGEDKVRLADLSSGASVGRVLKGFDVVFCGLGMNQRRGKVTGNTYEKGPNDTCLEYYWDGVKGTGYAPPDDGGGKKSLTRPEKMDKIWCRGQQYVMSMIENSSLR</sequence>
<evidence type="ECO:0000313" key="2">
    <source>
        <dbReference type="EMBL" id="GMH53702.1"/>
    </source>
</evidence>
<feature type="region of interest" description="Disordered" evidence="1">
    <location>
        <begin position="1"/>
        <end position="30"/>
    </location>
</feature>
<keyword evidence="3" id="KW-1185">Reference proteome</keyword>
<organism evidence="2 3">
    <name type="scientific">Triparma retinervis</name>
    <dbReference type="NCBI Taxonomy" id="2557542"/>
    <lineage>
        <taxon>Eukaryota</taxon>
        <taxon>Sar</taxon>
        <taxon>Stramenopiles</taxon>
        <taxon>Ochrophyta</taxon>
        <taxon>Bolidophyceae</taxon>
        <taxon>Parmales</taxon>
        <taxon>Triparmaceae</taxon>
        <taxon>Triparma</taxon>
    </lineage>
</organism>
<dbReference type="EMBL" id="BRXZ01004683">
    <property type="protein sequence ID" value="GMH53702.1"/>
    <property type="molecule type" value="Genomic_DNA"/>
</dbReference>